<dbReference type="GeneID" id="13405220"/>
<proteinExistence type="predicted"/>
<evidence type="ECO:0000313" key="1">
    <source>
        <dbReference type="EMBL" id="AEY69550.1"/>
    </source>
</evidence>
<name>I6NLI6_9CAUD</name>
<dbReference type="RefSeq" id="YP_006561124.1">
    <property type="nucleotide sequence ID" value="NC_018283.1"/>
</dbReference>
<accession>I6NLI6</accession>
<protein>
    <submittedName>
        <fullName evidence="1">Rz1</fullName>
    </submittedName>
</protein>
<organism evidence="1 2">
    <name type="scientific">Burkholderia phage vB_BceS_AH2</name>
    <dbReference type="NCBI Taxonomy" id="1133022"/>
    <lineage>
        <taxon>Viruses</taxon>
        <taxon>Duplodnaviria</taxon>
        <taxon>Heunggongvirae</taxon>
        <taxon>Uroviricota</taxon>
        <taxon>Caudoviricetes</taxon>
        <taxon>Casjensviridae</taxon>
        <taxon>Ahduovirus</taxon>
        <taxon>Ahduovirus AH2</taxon>
        <taxon>Burkholderia virus AH2</taxon>
    </lineage>
</organism>
<dbReference type="PROSITE" id="PS51257">
    <property type="entry name" value="PROKAR_LIPOPROTEIN"/>
    <property type="match status" value="1"/>
</dbReference>
<dbReference type="EMBL" id="JN564907">
    <property type="protein sequence ID" value="AEY69550.1"/>
    <property type="molecule type" value="Genomic_DNA"/>
</dbReference>
<sequence length="76" mass="8359">MRTLIAVPFLLTLAACSTTPEPVIIEKTRVVDTGCDWTKAIYISRADVLTDGTAEQIRSHNVAGEKRCGWKPVSKK</sequence>
<gene>
    <name evidence="1" type="ORF">AH2_00040</name>
</gene>
<dbReference type="OrthoDB" id="20513at10239"/>
<reference evidence="1 2" key="1">
    <citation type="journal article" date="2012" name="BMC Genomics">
        <title>Comparative analysis of two phenotypically-similar but genomically-distinct Burkholderia cenocepacia-specific bacteriophages.</title>
        <authorList>
            <person name="Lynch K.H."/>
            <person name="Stothard P."/>
            <person name="Dennis J.J."/>
        </authorList>
    </citation>
    <scope>NUCLEOTIDE SEQUENCE [LARGE SCALE GENOMIC DNA]</scope>
</reference>
<keyword evidence="2" id="KW-1185">Reference proteome</keyword>
<dbReference type="KEGG" id="vg:13405220"/>
<dbReference type="Proteomes" id="UP000009012">
    <property type="component" value="Segment"/>
</dbReference>
<evidence type="ECO:0000313" key="2">
    <source>
        <dbReference type="Proteomes" id="UP000009012"/>
    </source>
</evidence>